<name>A0A8K0W3Z6_9PLEO</name>
<proteinExistence type="predicted"/>
<comment type="caution">
    <text evidence="3">The sequence shown here is derived from an EMBL/GenBank/DDBJ whole genome shotgun (WGS) entry which is preliminary data.</text>
</comment>
<dbReference type="AlphaFoldDB" id="A0A8K0W3Z6"/>
<dbReference type="OrthoDB" id="4776947at2759"/>
<keyword evidence="4" id="KW-1185">Reference proteome</keyword>
<evidence type="ECO:0000256" key="2">
    <source>
        <dbReference type="SAM" id="SignalP"/>
    </source>
</evidence>
<keyword evidence="2" id="KW-0732">Signal</keyword>
<feature type="region of interest" description="Disordered" evidence="1">
    <location>
        <begin position="117"/>
        <end position="144"/>
    </location>
</feature>
<evidence type="ECO:0008006" key="5">
    <source>
        <dbReference type="Google" id="ProtNLM"/>
    </source>
</evidence>
<feature type="chain" id="PRO_5035466723" description="GPI anchored cell wall protein" evidence="2">
    <location>
        <begin position="21"/>
        <end position="168"/>
    </location>
</feature>
<organism evidence="3 4">
    <name type="scientific">Paraphoma chrysanthemicola</name>
    <dbReference type="NCBI Taxonomy" id="798071"/>
    <lineage>
        <taxon>Eukaryota</taxon>
        <taxon>Fungi</taxon>
        <taxon>Dikarya</taxon>
        <taxon>Ascomycota</taxon>
        <taxon>Pezizomycotina</taxon>
        <taxon>Dothideomycetes</taxon>
        <taxon>Pleosporomycetidae</taxon>
        <taxon>Pleosporales</taxon>
        <taxon>Pleosporineae</taxon>
        <taxon>Phaeosphaeriaceae</taxon>
        <taxon>Paraphoma</taxon>
    </lineage>
</organism>
<evidence type="ECO:0000256" key="1">
    <source>
        <dbReference type="SAM" id="MobiDB-lite"/>
    </source>
</evidence>
<sequence length="168" mass="16138">MLGRTLFTATLFALASFTIATPPGCLLGAVNSYDDPADVKSVCSEKDASKTIAKFCGDSAKDALAAFADICNGAGVKVSTDVPKSSGSASATASATASGSKASATVSGSIIIQPSGNATVPTSFRPSATGAGGASGTSTGRIPESTGAAGKLEIGLAAAFAGLLAVAL</sequence>
<reference evidence="3" key="1">
    <citation type="journal article" date="2021" name="Nat. Commun.">
        <title>Genetic determinants of endophytism in the Arabidopsis root mycobiome.</title>
        <authorList>
            <person name="Mesny F."/>
            <person name="Miyauchi S."/>
            <person name="Thiergart T."/>
            <person name="Pickel B."/>
            <person name="Atanasova L."/>
            <person name="Karlsson M."/>
            <person name="Huettel B."/>
            <person name="Barry K.W."/>
            <person name="Haridas S."/>
            <person name="Chen C."/>
            <person name="Bauer D."/>
            <person name="Andreopoulos W."/>
            <person name="Pangilinan J."/>
            <person name="LaButti K."/>
            <person name="Riley R."/>
            <person name="Lipzen A."/>
            <person name="Clum A."/>
            <person name="Drula E."/>
            <person name="Henrissat B."/>
            <person name="Kohler A."/>
            <person name="Grigoriev I.V."/>
            <person name="Martin F.M."/>
            <person name="Hacquard S."/>
        </authorList>
    </citation>
    <scope>NUCLEOTIDE SEQUENCE</scope>
    <source>
        <strain evidence="3">MPI-SDFR-AT-0120</strain>
    </source>
</reference>
<feature type="signal peptide" evidence="2">
    <location>
        <begin position="1"/>
        <end position="20"/>
    </location>
</feature>
<dbReference type="EMBL" id="JAGMVJ010000001">
    <property type="protein sequence ID" value="KAH7094762.1"/>
    <property type="molecule type" value="Genomic_DNA"/>
</dbReference>
<evidence type="ECO:0000313" key="4">
    <source>
        <dbReference type="Proteomes" id="UP000813461"/>
    </source>
</evidence>
<accession>A0A8K0W3Z6</accession>
<feature type="compositionally biased region" description="Polar residues" evidence="1">
    <location>
        <begin position="117"/>
        <end position="126"/>
    </location>
</feature>
<gene>
    <name evidence="3" type="ORF">FB567DRAFT_12723</name>
</gene>
<protein>
    <recommendedName>
        <fullName evidence="5">GPI anchored cell wall protein</fullName>
    </recommendedName>
</protein>
<evidence type="ECO:0000313" key="3">
    <source>
        <dbReference type="EMBL" id="KAH7094762.1"/>
    </source>
</evidence>
<dbReference type="Proteomes" id="UP000813461">
    <property type="component" value="Unassembled WGS sequence"/>
</dbReference>